<accession>A0A1I3T9F7</accession>
<evidence type="ECO:0000313" key="3">
    <source>
        <dbReference type="Proteomes" id="UP000183557"/>
    </source>
</evidence>
<keyword evidence="1" id="KW-1133">Transmembrane helix</keyword>
<organism evidence="2 3">
    <name type="scientific">Halobacillus dabanensis</name>
    <dbReference type="NCBI Taxonomy" id="240302"/>
    <lineage>
        <taxon>Bacteria</taxon>
        <taxon>Bacillati</taxon>
        <taxon>Bacillota</taxon>
        <taxon>Bacilli</taxon>
        <taxon>Bacillales</taxon>
        <taxon>Bacillaceae</taxon>
        <taxon>Halobacillus</taxon>
    </lineage>
</organism>
<dbReference type="Proteomes" id="UP000183557">
    <property type="component" value="Unassembled WGS sequence"/>
</dbReference>
<dbReference type="EMBL" id="FOSB01000003">
    <property type="protein sequence ID" value="SFJ66969.1"/>
    <property type="molecule type" value="Genomic_DNA"/>
</dbReference>
<evidence type="ECO:0000256" key="1">
    <source>
        <dbReference type="SAM" id="Phobius"/>
    </source>
</evidence>
<gene>
    <name evidence="2" type="ORF">SAMN04487936_103267</name>
</gene>
<protein>
    <submittedName>
        <fullName evidence="2">Uncharacterized protein</fullName>
    </submittedName>
</protein>
<dbReference type="RefSeq" id="WP_075035868.1">
    <property type="nucleotide sequence ID" value="NZ_FOSB01000003.1"/>
</dbReference>
<sequence length="62" mass="7498">MKRRFTHADFDYYLVMLFTYTLLFGGIILSGLLTGIHWTDYSIDVSWSMLNTEELKRIFWNR</sequence>
<keyword evidence="1" id="KW-0472">Membrane</keyword>
<keyword evidence="3" id="KW-1185">Reference proteome</keyword>
<reference evidence="3" key="1">
    <citation type="submission" date="2016-10" db="EMBL/GenBank/DDBJ databases">
        <authorList>
            <person name="Varghese N."/>
            <person name="Submissions S."/>
        </authorList>
    </citation>
    <scope>NUCLEOTIDE SEQUENCE [LARGE SCALE GENOMIC DNA]</scope>
    <source>
        <strain evidence="3">CGMCC 1.3704</strain>
    </source>
</reference>
<keyword evidence="1" id="KW-0812">Transmembrane</keyword>
<dbReference type="AlphaFoldDB" id="A0A1I3T9F7"/>
<evidence type="ECO:0000313" key="2">
    <source>
        <dbReference type="EMBL" id="SFJ66969.1"/>
    </source>
</evidence>
<name>A0A1I3T9F7_HALDA</name>
<feature type="transmembrane region" description="Helical" evidence="1">
    <location>
        <begin position="12"/>
        <end position="38"/>
    </location>
</feature>
<proteinExistence type="predicted"/>